<dbReference type="Gene3D" id="1.20.120.490">
    <property type="entry name" value="Hypothetical protein TM1646-like domain"/>
    <property type="match status" value="1"/>
</dbReference>
<feature type="coiled-coil region" evidence="1">
    <location>
        <begin position="27"/>
        <end position="63"/>
    </location>
</feature>
<evidence type="ECO:0000313" key="3">
    <source>
        <dbReference type="Proteomes" id="UP000184114"/>
    </source>
</evidence>
<dbReference type="AlphaFoldDB" id="A0A1M4VP41"/>
<sequence length="148" mass="17522">MNKINRAGIESISPIEISRAVDRKAVKDTFKLKLNELEQDQIRAELKSLYDKIETQSDKLSDKLFIDDLIQYKKLVREFLNITVNNSHVFFKENSLDRRGRHRIYSLVKKVDQELDELTQEFLDLENKRINILKRLNDIQGILMDIMT</sequence>
<organism evidence="2 3">
    <name type="scientific">Tissierella praeacuta DSM 18095</name>
    <dbReference type="NCBI Taxonomy" id="1123404"/>
    <lineage>
        <taxon>Bacteria</taxon>
        <taxon>Bacillati</taxon>
        <taxon>Bacillota</taxon>
        <taxon>Tissierellia</taxon>
        <taxon>Tissierellales</taxon>
        <taxon>Tissierellaceae</taxon>
        <taxon>Tissierella</taxon>
    </lineage>
</organism>
<dbReference type="EMBL" id="FQTY01000005">
    <property type="protein sequence ID" value="SHE70552.1"/>
    <property type="molecule type" value="Genomic_DNA"/>
</dbReference>
<dbReference type="RefSeq" id="WP_072975022.1">
    <property type="nucleotide sequence ID" value="NZ_FQTY01000005.1"/>
</dbReference>
<protein>
    <recommendedName>
        <fullName evidence="4">DUF327 domain-containing protein</fullName>
    </recommendedName>
</protein>
<dbReference type="STRING" id="1123404.SAMN02745784_01549"/>
<proteinExistence type="predicted"/>
<dbReference type="Pfam" id="PF03885">
    <property type="entry name" value="DUF327"/>
    <property type="match status" value="1"/>
</dbReference>
<reference evidence="3" key="1">
    <citation type="submission" date="2016-11" db="EMBL/GenBank/DDBJ databases">
        <authorList>
            <person name="Varghese N."/>
            <person name="Submissions S."/>
        </authorList>
    </citation>
    <scope>NUCLEOTIDE SEQUENCE [LARGE SCALE GENOMIC DNA]</scope>
    <source>
        <strain evidence="3">DSM 18095</strain>
    </source>
</reference>
<keyword evidence="1" id="KW-0175">Coiled coil</keyword>
<dbReference type="SUPFAM" id="SSF158397">
    <property type="entry name" value="TM1646-like"/>
    <property type="match status" value="1"/>
</dbReference>
<dbReference type="Proteomes" id="UP000184114">
    <property type="component" value="Unassembled WGS sequence"/>
</dbReference>
<evidence type="ECO:0000313" key="2">
    <source>
        <dbReference type="EMBL" id="SHE70552.1"/>
    </source>
</evidence>
<dbReference type="InterPro" id="IPR005585">
    <property type="entry name" value="DUF327"/>
</dbReference>
<dbReference type="InterPro" id="IPR024042">
    <property type="entry name" value="TM1646-like_dom_sf"/>
</dbReference>
<keyword evidence="3" id="KW-1185">Reference proteome</keyword>
<dbReference type="GeneID" id="90993724"/>
<feature type="coiled-coil region" evidence="1">
    <location>
        <begin position="108"/>
        <end position="135"/>
    </location>
</feature>
<evidence type="ECO:0008006" key="4">
    <source>
        <dbReference type="Google" id="ProtNLM"/>
    </source>
</evidence>
<gene>
    <name evidence="2" type="ORF">SAMN02745784_01549</name>
</gene>
<name>A0A1M4VP41_9FIRM</name>
<evidence type="ECO:0000256" key="1">
    <source>
        <dbReference type="SAM" id="Coils"/>
    </source>
</evidence>
<accession>A0A1M4VP41</accession>